<comment type="caution">
    <text evidence="1">The sequence shown here is derived from an EMBL/GenBank/DDBJ whole genome shotgun (WGS) entry which is preliminary data.</text>
</comment>
<dbReference type="AlphaFoldDB" id="A0A2A4B8C4"/>
<evidence type="ECO:0008006" key="3">
    <source>
        <dbReference type="Google" id="ProtNLM"/>
    </source>
</evidence>
<gene>
    <name evidence="1" type="ORF">COC42_07900</name>
</gene>
<sequence length="610" mass="67672">MAPIIVSIASLPASAQGSSASNVGRVYDRVAPMNETVERRVIPALASLADRIGREGRAMQVAGKPGFNPDDKFLPGKIAIGMAYPLLDAPRGSREFSRRLADYRRIAALTAGDVNETWGIYYYLLALYKLKQAGLLDRAVSSETLAILRQKLDWRSFVRQPDLTLIDLPNNFYGVAFSAARLRFLLGWEDEAGAKALLAKTLDHYRTYSGEYGFADETNGDGRFDRYSVLLIGEIAQRFIETGLTPPAEVKRWLRRSVDLLIPRMNLSGAGFEYGRSIGAYGDTAPLEVLSVAAYLTLLTPLEEQMAYAYGARISARLMDFWYDPGMRSANLWRGGRATDTYRGEHRVLGENLSLFRQLIYTNALWNQLGYRGRQAAPGFARWLATLPRATTTWFARGAYDRALVTIRDGDHVIGLPLISGAEGYHRKNAYFPAPFSIGMLDATPDQTWPSLVPRIIFADGTPLMPLTFFKDIAVKTVGATTIVTLRQDALDDVSGEAPRADKRARVTTRFVFTPGRLVREDYIQQDRPGTVEVEFGTRSVRPVISDGTVRFGQGTVRSFKADGYGSCTVRPVADDAAYHSVTGAMQTAVRCSRKGAAGRYTLRWQVDYR</sequence>
<accession>A0A2A4B8C4</accession>
<evidence type="ECO:0000313" key="2">
    <source>
        <dbReference type="Proteomes" id="UP000218366"/>
    </source>
</evidence>
<proteinExistence type="predicted"/>
<evidence type="ECO:0000313" key="1">
    <source>
        <dbReference type="EMBL" id="PCD04202.1"/>
    </source>
</evidence>
<reference evidence="1 2" key="1">
    <citation type="submission" date="2017-09" db="EMBL/GenBank/DDBJ databases">
        <title>Sphingomonas spermidinifaciens 9NM-10, whole genome shotgun sequence.</title>
        <authorList>
            <person name="Feng G."/>
            <person name="Zhu H."/>
        </authorList>
    </citation>
    <scope>NUCLEOTIDE SEQUENCE [LARGE SCALE GENOMIC DNA]</scope>
    <source>
        <strain evidence="1 2">9NM-10</strain>
    </source>
</reference>
<keyword evidence="2" id="KW-1185">Reference proteome</keyword>
<organism evidence="1 2">
    <name type="scientific">Sphingomonas spermidinifaciens</name>
    <dbReference type="NCBI Taxonomy" id="1141889"/>
    <lineage>
        <taxon>Bacteria</taxon>
        <taxon>Pseudomonadati</taxon>
        <taxon>Pseudomonadota</taxon>
        <taxon>Alphaproteobacteria</taxon>
        <taxon>Sphingomonadales</taxon>
        <taxon>Sphingomonadaceae</taxon>
        <taxon>Sphingomonas</taxon>
    </lineage>
</organism>
<dbReference type="Proteomes" id="UP000218366">
    <property type="component" value="Unassembled WGS sequence"/>
</dbReference>
<protein>
    <recommendedName>
        <fullName evidence="3">Heparinase</fullName>
    </recommendedName>
</protein>
<dbReference type="EMBL" id="NWMW01000001">
    <property type="protein sequence ID" value="PCD04202.1"/>
    <property type="molecule type" value="Genomic_DNA"/>
</dbReference>
<name>A0A2A4B8C4_9SPHN</name>